<accession>A0A941INP0</accession>
<organism evidence="2 3">
    <name type="scientific">Actinospica durhamensis</name>
    <dbReference type="NCBI Taxonomy" id="1508375"/>
    <lineage>
        <taxon>Bacteria</taxon>
        <taxon>Bacillati</taxon>
        <taxon>Actinomycetota</taxon>
        <taxon>Actinomycetes</taxon>
        <taxon>Catenulisporales</taxon>
        <taxon>Actinospicaceae</taxon>
        <taxon>Actinospica</taxon>
    </lineage>
</organism>
<evidence type="ECO:0000313" key="2">
    <source>
        <dbReference type="EMBL" id="MBR7832242.1"/>
    </source>
</evidence>
<feature type="compositionally biased region" description="Low complexity" evidence="1">
    <location>
        <begin position="17"/>
        <end position="27"/>
    </location>
</feature>
<evidence type="ECO:0000256" key="1">
    <source>
        <dbReference type="SAM" id="MobiDB-lite"/>
    </source>
</evidence>
<dbReference type="AlphaFoldDB" id="A0A941INP0"/>
<name>A0A941INP0_9ACTN</name>
<dbReference type="RefSeq" id="WP_212526778.1">
    <property type="nucleotide sequence ID" value="NZ_JAGSOG010000008.1"/>
</dbReference>
<comment type="caution">
    <text evidence="2">The sequence shown here is derived from an EMBL/GenBank/DDBJ whole genome shotgun (WGS) entry which is preliminary data.</text>
</comment>
<dbReference type="EMBL" id="JAGSOG010000008">
    <property type="protein sequence ID" value="MBR7832242.1"/>
    <property type="molecule type" value="Genomic_DNA"/>
</dbReference>
<protein>
    <submittedName>
        <fullName evidence="2">Uncharacterized protein</fullName>
    </submittedName>
</protein>
<proteinExistence type="predicted"/>
<gene>
    <name evidence="2" type="ORF">KDL01_03170</name>
</gene>
<sequence>MIPAVRAPRCEDRRGARAAPGGRRTAAAGCRRNHQHLAAAGLIGKYLSFEFALNWYARLGLDTSEAIRTSGVL</sequence>
<keyword evidence="3" id="KW-1185">Reference proteome</keyword>
<evidence type="ECO:0000313" key="3">
    <source>
        <dbReference type="Proteomes" id="UP000675781"/>
    </source>
</evidence>
<reference evidence="2" key="1">
    <citation type="submission" date="2021-04" db="EMBL/GenBank/DDBJ databases">
        <title>Genome based classification of Actinospica acidithermotolerans sp. nov., an actinobacterium isolated from an Indonesian hot spring.</title>
        <authorList>
            <person name="Kusuma A.B."/>
            <person name="Putra K.E."/>
            <person name="Nafisah S."/>
            <person name="Loh J."/>
            <person name="Nouioui I."/>
            <person name="Goodfellow M."/>
        </authorList>
    </citation>
    <scope>NUCLEOTIDE SEQUENCE</scope>
    <source>
        <strain evidence="2">CSCA 57</strain>
    </source>
</reference>
<dbReference type="Proteomes" id="UP000675781">
    <property type="component" value="Unassembled WGS sequence"/>
</dbReference>
<feature type="region of interest" description="Disordered" evidence="1">
    <location>
        <begin position="1"/>
        <end position="27"/>
    </location>
</feature>